<sequence>MRVPIFLTSCLLASLSACGGAPSGTGQTASPSASTISRTTASPPSSPARPSPSSAPAASSSAASIRPASPLPAVGSSWQIQLQGGLDTTVDAAVFEIDGFTTPASSVAALHARGRHVICYLDGGSWEDFRPDAAEFPQSILGEPYQGYPNERWLDIRDQTVLPRILTERLRTQCAGKGFDGVEWDNVEGYANPSGFPLTAADQQRFNTWLAGITHAAGLLVALKNDRQQAGVLAPIYDYAVDEECQQFSECGALRGFLEQGKPVFDVEYDEAAFSCPGPPGVSVILREKVLATGLRRSCR</sequence>
<dbReference type="InterPro" id="IPR004352">
    <property type="entry name" value="GH114_TIM-barrel"/>
</dbReference>
<evidence type="ECO:0000313" key="5">
    <source>
        <dbReference type="Proteomes" id="UP000614410"/>
    </source>
</evidence>
<name>A0A934NFR3_9BACT</name>
<accession>A0A934NFR3</accession>
<evidence type="ECO:0000259" key="3">
    <source>
        <dbReference type="Pfam" id="PF03537"/>
    </source>
</evidence>
<dbReference type="Gene3D" id="3.20.20.70">
    <property type="entry name" value="Aldolase class I"/>
    <property type="match status" value="1"/>
</dbReference>
<dbReference type="EMBL" id="JAEKNN010000060">
    <property type="protein sequence ID" value="MBJ7610283.1"/>
    <property type="molecule type" value="Genomic_DNA"/>
</dbReference>
<keyword evidence="2" id="KW-0732">Signal</keyword>
<dbReference type="InterPro" id="IPR017853">
    <property type="entry name" value="GH"/>
</dbReference>
<dbReference type="SUPFAM" id="SSF51445">
    <property type="entry name" value="(Trans)glycosidases"/>
    <property type="match status" value="1"/>
</dbReference>
<feature type="compositionally biased region" description="Low complexity" evidence="1">
    <location>
        <begin position="51"/>
        <end position="66"/>
    </location>
</feature>
<dbReference type="Pfam" id="PF03537">
    <property type="entry name" value="Glyco_hydro_114"/>
    <property type="match status" value="1"/>
</dbReference>
<evidence type="ECO:0000256" key="1">
    <source>
        <dbReference type="SAM" id="MobiDB-lite"/>
    </source>
</evidence>
<feature type="domain" description="Glycoside-hydrolase family GH114 TIM-barrel" evidence="3">
    <location>
        <begin position="77"/>
        <end position="270"/>
    </location>
</feature>
<dbReference type="AlphaFoldDB" id="A0A934NFR3"/>
<evidence type="ECO:0000256" key="2">
    <source>
        <dbReference type="SAM" id="SignalP"/>
    </source>
</evidence>
<feature type="region of interest" description="Disordered" evidence="1">
    <location>
        <begin position="22"/>
        <end position="66"/>
    </location>
</feature>
<proteinExistence type="predicted"/>
<comment type="caution">
    <text evidence="4">The sequence shown here is derived from an EMBL/GenBank/DDBJ whole genome shotgun (WGS) entry which is preliminary data.</text>
</comment>
<gene>
    <name evidence="4" type="ORF">JF887_12760</name>
</gene>
<dbReference type="PROSITE" id="PS51257">
    <property type="entry name" value="PROKAR_LIPOPROTEIN"/>
    <property type="match status" value="1"/>
</dbReference>
<feature type="signal peptide" evidence="2">
    <location>
        <begin position="1"/>
        <end position="19"/>
    </location>
</feature>
<organism evidence="4 5">
    <name type="scientific">Candidatus Amunia macphersoniae</name>
    <dbReference type="NCBI Taxonomy" id="3127014"/>
    <lineage>
        <taxon>Bacteria</taxon>
        <taxon>Bacillati</taxon>
        <taxon>Candidatus Dormiibacterota</taxon>
        <taxon>Candidatus Dormibacteria</taxon>
        <taxon>Candidatus Aeolococcales</taxon>
        <taxon>Candidatus Aeolococcaceae</taxon>
        <taxon>Candidatus Amunia</taxon>
    </lineage>
</organism>
<evidence type="ECO:0000313" key="4">
    <source>
        <dbReference type="EMBL" id="MBJ7610283.1"/>
    </source>
</evidence>
<feature type="chain" id="PRO_5037141666" evidence="2">
    <location>
        <begin position="20"/>
        <end position="300"/>
    </location>
</feature>
<dbReference type="PANTHER" id="PTHR35273">
    <property type="entry name" value="ALPHA-1,4 POLYGALACTOSAMINIDASE, PUTATIVE (AFU_ORTHOLOGUE AFUA_3G07890)-RELATED"/>
    <property type="match status" value="1"/>
</dbReference>
<dbReference type="PANTHER" id="PTHR35273:SF2">
    <property type="entry name" value="ALPHA-GALACTOSIDASE"/>
    <property type="match status" value="1"/>
</dbReference>
<protein>
    <submittedName>
        <fullName evidence="4">Endo alpha-1,4 polygalactosaminidase</fullName>
    </submittedName>
</protein>
<dbReference type="InterPro" id="IPR013785">
    <property type="entry name" value="Aldolase_TIM"/>
</dbReference>
<dbReference type="Proteomes" id="UP000614410">
    <property type="component" value="Unassembled WGS sequence"/>
</dbReference>
<reference evidence="4 5" key="1">
    <citation type="submission" date="2020-10" db="EMBL/GenBank/DDBJ databases">
        <title>Ca. Dormibacterota MAGs.</title>
        <authorList>
            <person name="Montgomery K."/>
        </authorList>
    </citation>
    <scope>NUCLEOTIDE SEQUENCE [LARGE SCALE GENOMIC DNA]</scope>
    <source>
        <strain evidence="4">Mitchell_Peninsula_5</strain>
    </source>
</reference>
<feature type="compositionally biased region" description="Low complexity" evidence="1">
    <location>
        <begin position="29"/>
        <end position="43"/>
    </location>
</feature>